<feature type="domain" description="VanZ-like" evidence="2">
    <location>
        <begin position="7"/>
        <end position="137"/>
    </location>
</feature>
<keyword evidence="1" id="KW-1133">Transmembrane helix</keyword>
<feature type="transmembrane region" description="Helical" evidence="1">
    <location>
        <begin position="120"/>
        <end position="138"/>
    </location>
</feature>
<keyword evidence="1" id="KW-0812">Transmembrane</keyword>
<dbReference type="EMBL" id="JAUUTW010000016">
    <property type="protein sequence ID" value="MDP1452501.1"/>
    <property type="molecule type" value="Genomic_DNA"/>
</dbReference>
<comment type="caution">
    <text evidence="3">The sequence shown here is derived from an EMBL/GenBank/DDBJ whole genome shotgun (WGS) entry which is preliminary data.</text>
</comment>
<dbReference type="RefSeq" id="WP_305160794.1">
    <property type="nucleotide sequence ID" value="NZ_JAUUTW010000016.1"/>
</dbReference>
<evidence type="ECO:0000259" key="2">
    <source>
        <dbReference type="Pfam" id="PF04892"/>
    </source>
</evidence>
<evidence type="ECO:0000313" key="3">
    <source>
        <dbReference type="EMBL" id="MDP1452501.1"/>
    </source>
</evidence>
<dbReference type="Pfam" id="PF04892">
    <property type="entry name" value="VanZ"/>
    <property type="match status" value="1"/>
</dbReference>
<accession>A0AA90SKZ6</accession>
<dbReference type="InterPro" id="IPR006976">
    <property type="entry name" value="VanZ-like"/>
</dbReference>
<organism evidence="3 4">
    <name type="scientific">Peribacillus frigoritolerans</name>
    <dbReference type="NCBI Taxonomy" id="450367"/>
    <lineage>
        <taxon>Bacteria</taxon>
        <taxon>Bacillati</taxon>
        <taxon>Bacillota</taxon>
        <taxon>Bacilli</taxon>
        <taxon>Bacillales</taxon>
        <taxon>Bacillaceae</taxon>
        <taxon>Peribacillus</taxon>
    </lineage>
</organism>
<keyword evidence="1" id="KW-0472">Membrane</keyword>
<evidence type="ECO:0000313" key="4">
    <source>
        <dbReference type="Proteomes" id="UP001178275"/>
    </source>
</evidence>
<dbReference type="PANTHER" id="PTHR36834:SF1">
    <property type="entry name" value="INTEGRAL MEMBRANE PROTEIN"/>
    <property type="match status" value="1"/>
</dbReference>
<dbReference type="PANTHER" id="PTHR36834">
    <property type="entry name" value="MEMBRANE PROTEIN-RELATED"/>
    <property type="match status" value="1"/>
</dbReference>
<proteinExistence type="predicted"/>
<sequence length="185" mass="21667">MYDSLFIILTILILFKTFSITEINNHISFSFNARYWGSHNFIPFKTIFHYLFLADVNTSIRIENIVGNIIGFVPFGLMLPLLSKRFSQFKSILIATFCFSFTYEILQLLFELGSFDTDDLILYTLGGIIGYLPIKLFLHSFQKKWNQSQSSPRTVIYCLCFVTRSFFRSVRINRVWVDLSAFVDR</sequence>
<reference evidence="3" key="1">
    <citation type="submission" date="2023-07" db="EMBL/GenBank/DDBJ databases">
        <title>Murine gut Bacillus species.</title>
        <authorList>
            <person name="Gutman E."/>
            <person name="Hashuel R."/>
            <person name="Litvak Y."/>
        </authorList>
    </citation>
    <scope>NUCLEOTIDE SEQUENCE</scope>
    <source>
        <strain evidence="3">RU293</strain>
    </source>
</reference>
<dbReference type="AlphaFoldDB" id="A0AA90SKZ6"/>
<dbReference type="InterPro" id="IPR053150">
    <property type="entry name" value="Teicoplanin_resist-assoc"/>
</dbReference>
<protein>
    <submittedName>
        <fullName evidence="3">VanZ family protein</fullName>
    </submittedName>
</protein>
<gene>
    <name evidence="3" type="ORF">Q8G36_15700</name>
</gene>
<feature type="transmembrane region" description="Helical" evidence="1">
    <location>
        <begin position="89"/>
        <end position="108"/>
    </location>
</feature>
<name>A0AA90SKZ6_9BACI</name>
<feature type="transmembrane region" description="Helical" evidence="1">
    <location>
        <begin position="65"/>
        <end position="82"/>
    </location>
</feature>
<dbReference type="Proteomes" id="UP001178275">
    <property type="component" value="Unassembled WGS sequence"/>
</dbReference>
<evidence type="ECO:0000256" key="1">
    <source>
        <dbReference type="SAM" id="Phobius"/>
    </source>
</evidence>